<evidence type="ECO:0000256" key="6">
    <source>
        <dbReference type="ARBA" id="ARBA00022989"/>
    </source>
</evidence>
<keyword evidence="8" id="KW-0675">Receptor</keyword>
<evidence type="ECO:0000256" key="4">
    <source>
        <dbReference type="ARBA" id="ARBA00022692"/>
    </source>
</evidence>
<keyword evidence="9" id="KW-0807">Transducer</keyword>
<name>A0A6I8U585_AEDAE</name>
<keyword evidence="11" id="KW-1185">Reference proteome</keyword>
<reference evidence="10 11" key="1">
    <citation type="submission" date="2017-06" db="EMBL/GenBank/DDBJ databases">
        <title>Aedes aegypti genome working group (AGWG) sequencing and assembly.</title>
        <authorList>
            <consortium name="Aedes aegypti Genome Working Group (AGWG)"/>
            <person name="Matthews B.J."/>
        </authorList>
    </citation>
    <scope>NUCLEOTIDE SEQUENCE [LARGE SCALE GENOMIC DNA]</scope>
    <source>
        <strain evidence="10 11">LVP_AGWG</strain>
    </source>
</reference>
<keyword evidence="7" id="KW-0472">Membrane</keyword>
<dbReference type="PANTHER" id="PTHR21137:SF35">
    <property type="entry name" value="ODORANT RECEPTOR 19A-RELATED"/>
    <property type="match status" value="1"/>
</dbReference>
<dbReference type="SMR" id="A0A6I8U585"/>
<evidence type="ECO:0000256" key="7">
    <source>
        <dbReference type="ARBA" id="ARBA00023136"/>
    </source>
</evidence>
<evidence type="ECO:0000313" key="10">
    <source>
        <dbReference type="EnsemblMetazoa" id="AAEL027258-PA"/>
    </source>
</evidence>
<keyword evidence="2" id="KW-1003">Cell membrane</keyword>
<evidence type="ECO:0000313" key="11">
    <source>
        <dbReference type="Proteomes" id="UP000008820"/>
    </source>
</evidence>
<protein>
    <submittedName>
        <fullName evidence="10">Uncharacterized protein</fullName>
    </submittedName>
</protein>
<evidence type="ECO:0000256" key="1">
    <source>
        <dbReference type="ARBA" id="ARBA00004651"/>
    </source>
</evidence>
<reference evidence="10" key="2">
    <citation type="submission" date="2020-05" db="UniProtKB">
        <authorList>
            <consortium name="EnsemblMetazoa"/>
        </authorList>
    </citation>
    <scope>IDENTIFICATION</scope>
    <source>
        <strain evidence="10">LVP_AGWG</strain>
    </source>
</reference>
<dbReference type="GO" id="GO:0005549">
    <property type="term" value="F:odorant binding"/>
    <property type="evidence" value="ECO:0007669"/>
    <property type="project" value="InterPro"/>
</dbReference>
<dbReference type="Pfam" id="PF02949">
    <property type="entry name" value="7tm_6"/>
    <property type="match status" value="1"/>
</dbReference>
<comment type="subcellular location">
    <subcellularLocation>
        <location evidence="1">Cell membrane</location>
        <topology evidence="1">Multi-pass membrane protein</topology>
    </subcellularLocation>
</comment>
<evidence type="ECO:0000256" key="9">
    <source>
        <dbReference type="ARBA" id="ARBA00023224"/>
    </source>
</evidence>
<evidence type="ECO:0000256" key="3">
    <source>
        <dbReference type="ARBA" id="ARBA00022606"/>
    </source>
</evidence>
<dbReference type="GO" id="GO:0007165">
    <property type="term" value="P:signal transduction"/>
    <property type="evidence" value="ECO:0007669"/>
    <property type="project" value="UniProtKB-KW"/>
</dbReference>
<evidence type="ECO:0000256" key="2">
    <source>
        <dbReference type="ARBA" id="ARBA00022475"/>
    </source>
</evidence>
<keyword evidence="5" id="KW-0552">Olfaction</keyword>
<sequence length="102" mass="12076">MVVIASMIFVLQYTIFLIFSFSMLGAEVMEESARVSDAVYNSNWYMRMPAERRLLWFMKLRSDRPVGITAVKFFFVNRSTFAEAMKTAFSFFTIMRRFYGEE</sequence>
<keyword evidence="6" id="KW-1133">Transmembrane helix</keyword>
<evidence type="ECO:0000256" key="8">
    <source>
        <dbReference type="ARBA" id="ARBA00023170"/>
    </source>
</evidence>
<dbReference type="OrthoDB" id="7731527at2759"/>
<dbReference type="GO" id="GO:0004984">
    <property type="term" value="F:olfactory receptor activity"/>
    <property type="evidence" value="ECO:0007669"/>
    <property type="project" value="InterPro"/>
</dbReference>
<dbReference type="Proteomes" id="UP000008820">
    <property type="component" value="Chromosome 1"/>
</dbReference>
<evidence type="ECO:0000256" key="5">
    <source>
        <dbReference type="ARBA" id="ARBA00022725"/>
    </source>
</evidence>
<proteinExistence type="predicted"/>
<dbReference type="AlphaFoldDB" id="A0A6I8U585"/>
<gene>
    <name evidence="10" type="primary">5573329</name>
</gene>
<dbReference type="InterPro" id="IPR004117">
    <property type="entry name" value="7tm6_olfct_rcpt"/>
</dbReference>
<accession>A0A6I8U585</accession>
<dbReference type="EnsemblMetazoa" id="AAEL027258-RA">
    <property type="protein sequence ID" value="AAEL027258-PA"/>
    <property type="gene ID" value="AAEL027258"/>
</dbReference>
<dbReference type="GO" id="GO:0005886">
    <property type="term" value="C:plasma membrane"/>
    <property type="evidence" value="ECO:0007669"/>
    <property type="project" value="UniProtKB-SubCell"/>
</dbReference>
<keyword evidence="3" id="KW-0716">Sensory transduction</keyword>
<organism evidence="10 11">
    <name type="scientific">Aedes aegypti</name>
    <name type="common">Yellowfever mosquito</name>
    <name type="synonym">Culex aegypti</name>
    <dbReference type="NCBI Taxonomy" id="7159"/>
    <lineage>
        <taxon>Eukaryota</taxon>
        <taxon>Metazoa</taxon>
        <taxon>Ecdysozoa</taxon>
        <taxon>Arthropoda</taxon>
        <taxon>Hexapoda</taxon>
        <taxon>Insecta</taxon>
        <taxon>Pterygota</taxon>
        <taxon>Neoptera</taxon>
        <taxon>Endopterygota</taxon>
        <taxon>Diptera</taxon>
        <taxon>Nematocera</taxon>
        <taxon>Culicoidea</taxon>
        <taxon>Culicidae</taxon>
        <taxon>Culicinae</taxon>
        <taxon>Aedini</taxon>
        <taxon>Aedes</taxon>
        <taxon>Stegomyia</taxon>
    </lineage>
</organism>
<keyword evidence="4" id="KW-0812">Transmembrane</keyword>
<dbReference type="PANTHER" id="PTHR21137">
    <property type="entry name" value="ODORANT RECEPTOR"/>
    <property type="match status" value="1"/>
</dbReference>